<proteinExistence type="predicted"/>
<comment type="caution">
    <text evidence="2">The sequence shown here is derived from an EMBL/GenBank/DDBJ whole genome shotgun (WGS) entry which is preliminary data.</text>
</comment>
<accession>A0A0E3BY91</accession>
<keyword evidence="1" id="KW-1133">Transmembrane helix</keyword>
<protein>
    <submittedName>
        <fullName evidence="2">Uncharacterized protein</fullName>
    </submittedName>
</protein>
<feature type="transmembrane region" description="Helical" evidence="1">
    <location>
        <begin position="12"/>
        <end position="30"/>
    </location>
</feature>
<evidence type="ECO:0000256" key="1">
    <source>
        <dbReference type="SAM" id="Phobius"/>
    </source>
</evidence>
<keyword evidence="1" id="KW-0472">Membrane</keyword>
<name>A0A0E3BY91_9BURK</name>
<dbReference type="Proteomes" id="UP000029567">
    <property type="component" value="Unassembled WGS sequence"/>
</dbReference>
<evidence type="ECO:0000313" key="2">
    <source>
        <dbReference type="EMBL" id="KGG87417.1"/>
    </source>
</evidence>
<reference evidence="2 3" key="1">
    <citation type="submission" date="2013-09" db="EMBL/GenBank/DDBJ databases">
        <title>High correlation between genotypes and phenotypes of environmental bacteria Comamonas testosteroni strains.</title>
        <authorList>
            <person name="Liu L."/>
            <person name="Zhu W."/>
            <person name="Xia X."/>
            <person name="Xu B."/>
            <person name="Luo M."/>
            <person name="Wang G."/>
        </authorList>
    </citation>
    <scope>NUCLEOTIDE SEQUENCE [LARGE SCALE GENOMIC DNA]</scope>
    <source>
        <strain evidence="2 3">JL14</strain>
    </source>
</reference>
<gene>
    <name evidence="2" type="ORF">P245_20355</name>
</gene>
<keyword evidence="1" id="KW-0812">Transmembrane</keyword>
<dbReference type="EMBL" id="AWTN01000108">
    <property type="protein sequence ID" value="KGG87417.1"/>
    <property type="molecule type" value="Genomic_DNA"/>
</dbReference>
<dbReference type="RefSeq" id="WP_034381980.1">
    <property type="nucleotide sequence ID" value="NZ_AWTN01000108.1"/>
</dbReference>
<organism evidence="2 3">
    <name type="scientific">Comamonas thiooxydans</name>
    <dbReference type="NCBI Taxonomy" id="363952"/>
    <lineage>
        <taxon>Bacteria</taxon>
        <taxon>Pseudomonadati</taxon>
        <taxon>Pseudomonadota</taxon>
        <taxon>Betaproteobacteria</taxon>
        <taxon>Burkholderiales</taxon>
        <taxon>Comamonadaceae</taxon>
        <taxon>Comamonas</taxon>
    </lineage>
</organism>
<sequence length="161" mass="18228">MQMLSYSIDNIYFISTVVLAVVVFAQYLKIKRDKAMVTSYRAINRELLASEGQFRQQLLDIHYAVETQGGGVETRMLENLHIANTVRRQAPDLLANRPTLASALESNHRFFEAIYDATKNDRPVWTTDQVVHLRNSVARGIFATLRTQPGNRKSTAETASL</sequence>
<dbReference type="AlphaFoldDB" id="A0A0E3BY91"/>
<evidence type="ECO:0000313" key="3">
    <source>
        <dbReference type="Proteomes" id="UP000029567"/>
    </source>
</evidence>